<evidence type="ECO:0000259" key="2">
    <source>
        <dbReference type="Pfam" id="PF03496"/>
    </source>
</evidence>
<feature type="coiled-coil region" evidence="1">
    <location>
        <begin position="658"/>
        <end position="688"/>
    </location>
</feature>
<protein>
    <submittedName>
        <fullName evidence="3">ADP-ribosyltransferase</fullName>
    </submittedName>
</protein>
<evidence type="ECO:0000313" key="3">
    <source>
        <dbReference type="EMBL" id="DAF54507.1"/>
    </source>
</evidence>
<proteinExistence type="predicted"/>
<dbReference type="Gene3D" id="3.90.176.10">
    <property type="entry name" value="Toxin ADP-ribosyltransferase, Chain A, domain 1"/>
    <property type="match status" value="1"/>
</dbReference>
<evidence type="ECO:0000256" key="1">
    <source>
        <dbReference type="SAM" id="Coils"/>
    </source>
</evidence>
<dbReference type="EMBL" id="BK032679">
    <property type="protein sequence ID" value="DAF54507.1"/>
    <property type="molecule type" value="Genomic_DNA"/>
</dbReference>
<dbReference type="InterPro" id="IPR003540">
    <property type="entry name" value="ADP-ribosyltransferase"/>
</dbReference>
<keyword evidence="1" id="KW-0175">Coiled coil</keyword>
<organism evidence="3">
    <name type="scientific">Siphoviridae sp. ctKwY15</name>
    <dbReference type="NCBI Taxonomy" id="2827843"/>
    <lineage>
        <taxon>Viruses</taxon>
        <taxon>Duplodnaviria</taxon>
        <taxon>Heunggongvirae</taxon>
        <taxon>Uroviricota</taxon>
        <taxon>Caudoviricetes</taxon>
    </lineage>
</organism>
<dbReference type="SUPFAM" id="SSF56399">
    <property type="entry name" value="ADP-ribosylation"/>
    <property type="match status" value="1"/>
</dbReference>
<feature type="domain" description="ADP ribosyltransferase" evidence="2">
    <location>
        <begin position="731"/>
        <end position="991"/>
    </location>
</feature>
<dbReference type="GO" id="GO:0005576">
    <property type="term" value="C:extracellular region"/>
    <property type="evidence" value="ECO:0007669"/>
    <property type="project" value="InterPro"/>
</dbReference>
<dbReference type="Pfam" id="PF03496">
    <property type="entry name" value="ADPrib_exo_Tox"/>
    <property type="match status" value="1"/>
</dbReference>
<sequence>MSKKLTSKQQKEQLNNLFAVYNKRLGRLYSDYVKKLTSLGYGEDVLEDDALFNFDNFPQLKARLNDIFNDYYQNSLLCYKSGITDGVALAYNHDEMVIGGYSVLTDKAIRVARDTAAATFISNRLKTKNGLNLAQIVWNYCQQTKSEFEMAMSNTIADGIKKGSSAEEVGKSIRKYLNDPDMMYRRYHTIKVQKNGKKKDVVTWRRRRIIDGKVRFVEEPLEKVGMGVYRSSRKNALRVARTEINAAYHKARNNRWANEPFVIGQYIHVSPQHNIDDICNDLEGRYPKDYVWISWHSQCICTSDPITIQGEEKKEFYKRLIAGEDMSNYVSPFAVLTMPEKYNQYIKDNSEAIIKAGMKGKLAWHLQDNTKYWAHLLSPSDRKKLGLKAVSSKELILAKAKERHALRTKEQIDKIQSRWDKHRRDYYNGLVHNLLGSKSVTDIKSQDLFERYYAIRYAIKEKKSASEIASLFDRFKRGYQTKLAWTDRKVAMNVMKVAANYGETDVSSVLSALKSANYTLARKEAKTLANAISAIKKDELSLSALIPDVNKWHKQFTSKELHGVYDAVEAKLAQWQSLTLEKQASKLQFEAVDFLGGNMHGVQQKYATWKVSQAAYLKKLDEVKTAIDWVNINKAYADVKGYKTQSKIYHKLIYDLEHAMLAKDKTLAEQLIKEAEDKKELLIQLKTKRAVNKNNGSIPFDANAYSKARKDAALWARDADIGDDYFRPFAEADWKRWTQNEKEVGFNYTSGSSYINEPLYKSYLSTKYGVHGEIRDSWKDINTLSSMIEKSKPFTRDVWLNRGTSIDEFLGQFGERLISDRAIEIKYENIARELKEKKEELRWEMNNRKIKTLQSKIDDLQKQLDSVDISNIITSDLSKIIGKEGLNKPFMSTAHTKGYGFVGSGENNVTSRCVYNIYCPKGTKGIYTEPYSRYGRLWDDGYKWDGKDGTHSYGGSMELEVVLQRGTRFRVTKVQRQFNNGEFRWFIDIEVIDQPTPITNIP</sequence>
<feature type="coiled-coil region" evidence="1">
    <location>
        <begin position="820"/>
        <end position="870"/>
    </location>
</feature>
<name>A0A8S5SUN2_9CAUD</name>
<accession>A0A8S5SUN2</accession>
<reference evidence="3" key="1">
    <citation type="journal article" date="2021" name="Proc. Natl. Acad. Sci. U.S.A.">
        <title>A Catalog of Tens of Thousands of Viruses from Human Metagenomes Reveals Hidden Associations with Chronic Diseases.</title>
        <authorList>
            <person name="Tisza M.J."/>
            <person name="Buck C.B."/>
        </authorList>
    </citation>
    <scope>NUCLEOTIDE SEQUENCE</scope>
    <source>
        <strain evidence="3">CtKwY15</strain>
    </source>
</reference>